<dbReference type="Proteomes" id="UP001501266">
    <property type="component" value="Unassembled WGS sequence"/>
</dbReference>
<keyword evidence="2" id="KW-1185">Reference proteome</keyword>
<gene>
    <name evidence="1" type="ORF">GCM10009640_25680</name>
</gene>
<reference evidence="1 2" key="1">
    <citation type="journal article" date="2019" name="Int. J. Syst. Evol. Microbiol.">
        <title>The Global Catalogue of Microorganisms (GCM) 10K type strain sequencing project: providing services to taxonomists for standard genome sequencing and annotation.</title>
        <authorList>
            <consortium name="The Broad Institute Genomics Platform"/>
            <consortium name="The Broad Institute Genome Sequencing Center for Infectious Disease"/>
            <person name="Wu L."/>
            <person name="Ma J."/>
        </authorList>
    </citation>
    <scope>NUCLEOTIDE SEQUENCE [LARGE SCALE GENOMIC DNA]</scope>
    <source>
        <strain evidence="1 2">JCM 12398</strain>
    </source>
</reference>
<proteinExistence type="predicted"/>
<protein>
    <submittedName>
        <fullName evidence="1">Uncharacterized protein</fullName>
    </submittedName>
</protein>
<accession>A0ABN1Z0Z4</accession>
<organism evidence="1 2">
    <name type="scientific">Agrococcus citreus</name>
    <dbReference type="NCBI Taxonomy" id="84643"/>
    <lineage>
        <taxon>Bacteria</taxon>
        <taxon>Bacillati</taxon>
        <taxon>Actinomycetota</taxon>
        <taxon>Actinomycetes</taxon>
        <taxon>Micrococcales</taxon>
        <taxon>Microbacteriaceae</taxon>
        <taxon>Agrococcus</taxon>
    </lineage>
</organism>
<evidence type="ECO:0000313" key="2">
    <source>
        <dbReference type="Proteomes" id="UP001501266"/>
    </source>
</evidence>
<name>A0ABN1Z0Z4_9MICO</name>
<comment type="caution">
    <text evidence="1">The sequence shown here is derived from an EMBL/GenBank/DDBJ whole genome shotgun (WGS) entry which is preliminary data.</text>
</comment>
<evidence type="ECO:0000313" key="1">
    <source>
        <dbReference type="EMBL" id="GAA1425893.1"/>
    </source>
</evidence>
<dbReference type="EMBL" id="BAAAKK010000005">
    <property type="protein sequence ID" value="GAA1425893.1"/>
    <property type="molecule type" value="Genomic_DNA"/>
</dbReference>
<sequence>MRMLIEAYPAAKTSRISGPTKYAKEMPAPFDASMFSGVETMIVKGAAAATTMKTMDMTPSLPSRRCGVGLLDVAIEGAVVLMVLPWSRRSDAAAPAPAQVRTAMLSLC</sequence>